<organism evidence="1 2">
    <name type="scientific">Parasponia andersonii</name>
    <name type="common">Sponia andersonii</name>
    <dbReference type="NCBI Taxonomy" id="3476"/>
    <lineage>
        <taxon>Eukaryota</taxon>
        <taxon>Viridiplantae</taxon>
        <taxon>Streptophyta</taxon>
        <taxon>Embryophyta</taxon>
        <taxon>Tracheophyta</taxon>
        <taxon>Spermatophyta</taxon>
        <taxon>Magnoliopsida</taxon>
        <taxon>eudicotyledons</taxon>
        <taxon>Gunneridae</taxon>
        <taxon>Pentapetalae</taxon>
        <taxon>rosids</taxon>
        <taxon>fabids</taxon>
        <taxon>Rosales</taxon>
        <taxon>Cannabaceae</taxon>
        <taxon>Parasponia</taxon>
    </lineage>
</organism>
<accession>A0A2P5A8N5</accession>
<evidence type="ECO:0000313" key="2">
    <source>
        <dbReference type="Proteomes" id="UP000237105"/>
    </source>
</evidence>
<comment type="caution">
    <text evidence="1">The sequence shown here is derived from an EMBL/GenBank/DDBJ whole genome shotgun (WGS) entry which is preliminary data.</text>
</comment>
<evidence type="ECO:0000313" key="1">
    <source>
        <dbReference type="EMBL" id="PON32915.1"/>
    </source>
</evidence>
<keyword evidence="2" id="KW-1185">Reference proteome</keyword>
<reference evidence="2" key="1">
    <citation type="submission" date="2016-06" db="EMBL/GenBank/DDBJ databases">
        <title>Parallel loss of symbiosis genes in relatives of nitrogen-fixing non-legume Parasponia.</title>
        <authorList>
            <person name="Van Velzen R."/>
            <person name="Holmer R."/>
            <person name="Bu F."/>
            <person name="Rutten L."/>
            <person name="Van Zeijl A."/>
            <person name="Liu W."/>
            <person name="Santuari L."/>
            <person name="Cao Q."/>
            <person name="Sharma T."/>
            <person name="Shen D."/>
            <person name="Roswanjaya Y."/>
            <person name="Wardhani T."/>
            <person name="Kalhor M.S."/>
            <person name="Jansen J."/>
            <person name="Van den Hoogen J."/>
            <person name="Gungor B."/>
            <person name="Hartog M."/>
            <person name="Hontelez J."/>
            <person name="Verver J."/>
            <person name="Yang W.-C."/>
            <person name="Schijlen E."/>
            <person name="Repin R."/>
            <person name="Schilthuizen M."/>
            <person name="Schranz E."/>
            <person name="Heidstra R."/>
            <person name="Miyata K."/>
            <person name="Fedorova E."/>
            <person name="Kohlen W."/>
            <person name="Bisseling T."/>
            <person name="Smit S."/>
            <person name="Geurts R."/>
        </authorList>
    </citation>
    <scope>NUCLEOTIDE SEQUENCE [LARGE SCALE GENOMIC DNA]</scope>
    <source>
        <strain evidence="2">cv. WU1-14</strain>
    </source>
</reference>
<protein>
    <submittedName>
        <fullName evidence="1">Uncharacterized protein</fullName>
    </submittedName>
</protein>
<dbReference type="AlphaFoldDB" id="A0A2P5A8N5"/>
<sequence>MEFDSAVFLVRLDVPRYVPNELRQGMICLSEAPATATILGFLVQRFSCLAKVCSWHQFQKTVSLSRVNAGVHRKDCGITEE</sequence>
<proteinExistence type="predicted"/>
<dbReference type="OrthoDB" id="10549727at2759"/>
<dbReference type="EMBL" id="JXTB01000771">
    <property type="protein sequence ID" value="PON32915.1"/>
    <property type="molecule type" value="Genomic_DNA"/>
</dbReference>
<gene>
    <name evidence="1" type="ORF">PanWU01x14_357160</name>
</gene>
<name>A0A2P5A8N5_PARAD</name>
<dbReference type="Proteomes" id="UP000237105">
    <property type="component" value="Unassembled WGS sequence"/>
</dbReference>